<dbReference type="EMBL" id="KN818484">
    <property type="protein sequence ID" value="KIL55683.1"/>
    <property type="molecule type" value="Genomic_DNA"/>
</dbReference>
<dbReference type="OrthoDB" id="3226845at2759"/>
<organism evidence="1 2">
    <name type="scientific">Amanita muscaria (strain Koide BX008)</name>
    <dbReference type="NCBI Taxonomy" id="946122"/>
    <lineage>
        <taxon>Eukaryota</taxon>
        <taxon>Fungi</taxon>
        <taxon>Dikarya</taxon>
        <taxon>Basidiomycota</taxon>
        <taxon>Agaricomycotina</taxon>
        <taxon>Agaricomycetes</taxon>
        <taxon>Agaricomycetidae</taxon>
        <taxon>Agaricales</taxon>
        <taxon>Pluteineae</taxon>
        <taxon>Amanitaceae</taxon>
        <taxon>Amanita</taxon>
    </lineage>
</organism>
<proteinExistence type="predicted"/>
<dbReference type="AlphaFoldDB" id="A0A0C2WHT0"/>
<reference evidence="1 2" key="1">
    <citation type="submission" date="2014-04" db="EMBL/GenBank/DDBJ databases">
        <title>Evolutionary Origins and Diversification of the Mycorrhizal Mutualists.</title>
        <authorList>
            <consortium name="DOE Joint Genome Institute"/>
            <consortium name="Mycorrhizal Genomics Consortium"/>
            <person name="Kohler A."/>
            <person name="Kuo A."/>
            <person name="Nagy L.G."/>
            <person name="Floudas D."/>
            <person name="Copeland A."/>
            <person name="Barry K.W."/>
            <person name="Cichocki N."/>
            <person name="Veneault-Fourrey C."/>
            <person name="LaButti K."/>
            <person name="Lindquist E.A."/>
            <person name="Lipzen A."/>
            <person name="Lundell T."/>
            <person name="Morin E."/>
            <person name="Murat C."/>
            <person name="Riley R."/>
            <person name="Ohm R."/>
            <person name="Sun H."/>
            <person name="Tunlid A."/>
            <person name="Henrissat B."/>
            <person name="Grigoriev I.V."/>
            <person name="Hibbett D.S."/>
            <person name="Martin F."/>
        </authorList>
    </citation>
    <scope>NUCLEOTIDE SEQUENCE [LARGE SCALE GENOMIC DNA]</scope>
    <source>
        <strain evidence="1 2">Koide BX008</strain>
    </source>
</reference>
<dbReference type="STRING" id="946122.A0A0C2WHT0"/>
<dbReference type="HOGENOM" id="CLU_2580166_0_0_1"/>
<gene>
    <name evidence="1" type="ORF">M378DRAFT_173424</name>
</gene>
<feature type="non-terminal residue" evidence="1">
    <location>
        <position position="81"/>
    </location>
</feature>
<dbReference type="Proteomes" id="UP000054549">
    <property type="component" value="Unassembled WGS sequence"/>
</dbReference>
<keyword evidence="2" id="KW-1185">Reference proteome</keyword>
<name>A0A0C2WHT0_AMAMK</name>
<dbReference type="InParanoid" id="A0A0C2WHT0"/>
<evidence type="ECO:0000313" key="2">
    <source>
        <dbReference type="Proteomes" id="UP000054549"/>
    </source>
</evidence>
<sequence length="81" mass="9306">MEVLDRFIHECITWLERAEVEEREGMVSEDRYAQDALCRFYTSLVKLLIVDPTSDVDSAEMAHSSLPFLRTAQAVLYILAP</sequence>
<evidence type="ECO:0000313" key="1">
    <source>
        <dbReference type="EMBL" id="KIL55683.1"/>
    </source>
</evidence>
<accession>A0A0C2WHT0</accession>
<protein>
    <submittedName>
        <fullName evidence="1">Uncharacterized protein</fullName>
    </submittedName>
</protein>